<evidence type="ECO:0000256" key="2">
    <source>
        <dbReference type="SAM" id="MobiDB-lite"/>
    </source>
</evidence>
<comment type="caution">
    <text evidence="4">The sequence shown here is derived from an EMBL/GenBank/DDBJ whole genome shotgun (WGS) entry which is preliminary data.</text>
</comment>
<gene>
    <name evidence="3" type="ORF">JYZ213_LOCUS9925</name>
    <name evidence="4" type="ORF">OXD698_LOCUS1863</name>
</gene>
<dbReference type="Proteomes" id="UP000663844">
    <property type="component" value="Unassembled WGS sequence"/>
</dbReference>
<evidence type="ECO:0000313" key="5">
    <source>
        <dbReference type="Proteomes" id="UP000663844"/>
    </source>
</evidence>
<feature type="coiled-coil region" evidence="1">
    <location>
        <begin position="144"/>
        <end position="178"/>
    </location>
</feature>
<evidence type="ECO:0000313" key="3">
    <source>
        <dbReference type="EMBL" id="CAF0889209.1"/>
    </source>
</evidence>
<evidence type="ECO:0000313" key="4">
    <source>
        <dbReference type="EMBL" id="CAF3510775.1"/>
    </source>
</evidence>
<organism evidence="4 5">
    <name type="scientific">Adineta steineri</name>
    <dbReference type="NCBI Taxonomy" id="433720"/>
    <lineage>
        <taxon>Eukaryota</taxon>
        <taxon>Metazoa</taxon>
        <taxon>Spiralia</taxon>
        <taxon>Gnathifera</taxon>
        <taxon>Rotifera</taxon>
        <taxon>Eurotatoria</taxon>
        <taxon>Bdelloidea</taxon>
        <taxon>Adinetida</taxon>
        <taxon>Adinetidae</taxon>
        <taxon>Adineta</taxon>
    </lineage>
</organism>
<sequence>MTSITEDLLYDINDGQISFDIPSLNMDNNEMLPHLISDDDSKSHLPNGPTHPLDNHSISLNMSSSTMVTNDTPHPLTDSDLESLLINSHTHPPDNQSISSEERSNVAKVNALVISLNEQNHKIGELTTTVATLVTACNEQKHEIVELKTAFNEQNHKIVKLEEELACMKQILHQLVESNKTTKINNQQIVQPISTSDNADFRLSTDEILLNDSSENNNQNIDMPINQNENAGMNVLSKSNPTTNVESQIHTNYPTTTVASDLNLNGHLSTTSDKILSKKKQKKVQVGQSCREVIYETTVESSELNHTTDCVTSAIATSSFVLNEPQQQHNNFTKQNLSSSNSVDNQLWRYMDMTNVTPAAIDGSIQCSLLHSLHPLQAKLINKTDRFTELKDCRKETPVLTIRSDGPLENISMEIAMVSSSRHGNFSGIYQFKETNDKGVVTSVDIIHRNIGSCNNKSKTIELTGLELKKVRNQDLELERGTVFTLKSYPSGKKINIPIKGQKKLTNEYNLKEQRLFIRFFRDGMPIPDQPIFFSNPIIDSSDAQINVAIHPPIHSNQTNTIPNYLNCTPRINMKVSDDQGYQLSQITAENTDQRVSNIGSSSLIEPLSIFQEQDQSEIESRQKRKREDEASVYRLGLPITRVSKISKNNNEQ</sequence>
<evidence type="ECO:0000256" key="1">
    <source>
        <dbReference type="SAM" id="Coils"/>
    </source>
</evidence>
<dbReference type="AlphaFoldDB" id="A0A818HZ59"/>
<proteinExistence type="predicted"/>
<dbReference type="EMBL" id="CAJOAZ010000057">
    <property type="protein sequence ID" value="CAF3510775.1"/>
    <property type="molecule type" value="Genomic_DNA"/>
</dbReference>
<accession>A0A818HZ59</accession>
<reference evidence="4" key="1">
    <citation type="submission" date="2021-02" db="EMBL/GenBank/DDBJ databases">
        <authorList>
            <person name="Nowell W R."/>
        </authorList>
    </citation>
    <scope>NUCLEOTIDE SEQUENCE</scope>
</reference>
<name>A0A818HZ59_9BILA</name>
<protein>
    <submittedName>
        <fullName evidence="4">Uncharacterized protein</fullName>
    </submittedName>
</protein>
<dbReference type="Proteomes" id="UP000663845">
    <property type="component" value="Unassembled WGS sequence"/>
</dbReference>
<dbReference type="EMBL" id="CAJNOG010000071">
    <property type="protein sequence ID" value="CAF0889209.1"/>
    <property type="molecule type" value="Genomic_DNA"/>
</dbReference>
<feature type="region of interest" description="Disordered" evidence="2">
    <location>
        <begin position="33"/>
        <end position="54"/>
    </location>
</feature>
<keyword evidence="1" id="KW-0175">Coiled coil</keyword>